<protein>
    <submittedName>
        <fullName evidence="1">HET-domain-containing protein</fullName>
    </submittedName>
</protein>
<dbReference type="Proteomes" id="UP000250078">
    <property type="component" value="Unassembled WGS sequence"/>
</dbReference>
<reference evidence="1 2" key="1">
    <citation type="journal article" date="2016" name="Nat. Commun.">
        <title>Ectomycorrhizal ecology is imprinted in the genome of the dominant symbiotic fungus Cenococcum geophilum.</title>
        <authorList>
            <consortium name="DOE Joint Genome Institute"/>
            <person name="Peter M."/>
            <person name="Kohler A."/>
            <person name="Ohm R.A."/>
            <person name="Kuo A."/>
            <person name="Krutzmann J."/>
            <person name="Morin E."/>
            <person name="Arend M."/>
            <person name="Barry K.W."/>
            <person name="Binder M."/>
            <person name="Choi C."/>
            <person name="Clum A."/>
            <person name="Copeland A."/>
            <person name="Grisel N."/>
            <person name="Haridas S."/>
            <person name="Kipfer T."/>
            <person name="LaButti K."/>
            <person name="Lindquist E."/>
            <person name="Lipzen A."/>
            <person name="Maire R."/>
            <person name="Meier B."/>
            <person name="Mihaltcheva S."/>
            <person name="Molinier V."/>
            <person name="Murat C."/>
            <person name="Poggeler S."/>
            <person name="Quandt C.A."/>
            <person name="Sperisen C."/>
            <person name="Tritt A."/>
            <person name="Tisserant E."/>
            <person name="Crous P.W."/>
            <person name="Henrissat B."/>
            <person name="Nehls U."/>
            <person name="Egli S."/>
            <person name="Spatafora J.W."/>
            <person name="Grigoriev I.V."/>
            <person name="Martin F.M."/>
        </authorList>
    </citation>
    <scope>NUCLEOTIDE SEQUENCE [LARGE SCALE GENOMIC DNA]</scope>
    <source>
        <strain evidence="1 2">1.58</strain>
    </source>
</reference>
<accession>A0ACC8EQ00</accession>
<keyword evidence="2" id="KW-1185">Reference proteome</keyword>
<sequence length="342" mass="38545">LPTRVICVGNTSQNPFIYEPPPGKFGTYAALSYCWGKSRVFTTTISTLIQRKMGFALNELPKTCRDAITVARELSIPYLWIDSLCIIQDSQADWETEAGQMCSVYQNALLTIAAVDSPNSNSGLFLTCPSRKTIKLESLANDGRICEIFVRRAHTSCQFNFVHTHPETHCILTTRGWTLQEVILSQRMLWFTASELAWECGAESACECDATPTSEWICQSDTRLMRTTLTRTSSHSTDLHHSWRALVQEFTRRDLTQATDRLPAISGLAASFKRHINSTYLFGLWKDELERHLLWCSDSFRNSASQISCRSPSLGQGYAPSWSWASIPGAIWFSNLANQTNF</sequence>
<gene>
    <name evidence="1" type="ORF">K441DRAFT_470252</name>
</gene>
<evidence type="ECO:0000313" key="2">
    <source>
        <dbReference type="Proteomes" id="UP000250078"/>
    </source>
</evidence>
<evidence type="ECO:0000313" key="1">
    <source>
        <dbReference type="EMBL" id="OCK88494.1"/>
    </source>
</evidence>
<organism evidence="1 2">
    <name type="scientific">Cenococcum geophilum 1.58</name>
    <dbReference type="NCBI Taxonomy" id="794803"/>
    <lineage>
        <taxon>Eukaryota</taxon>
        <taxon>Fungi</taxon>
        <taxon>Dikarya</taxon>
        <taxon>Ascomycota</taxon>
        <taxon>Pezizomycotina</taxon>
        <taxon>Dothideomycetes</taxon>
        <taxon>Pleosporomycetidae</taxon>
        <taxon>Gloniales</taxon>
        <taxon>Gloniaceae</taxon>
        <taxon>Cenococcum</taxon>
    </lineage>
</organism>
<proteinExistence type="predicted"/>
<name>A0ACC8EQ00_9PEZI</name>
<feature type="non-terminal residue" evidence="1">
    <location>
        <position position="1"/>
    </location>
</feature>
<feature type="non-terminal residue" evidence="1">
    <location>
        <position position="342"/>
    </location>
</feature>
<dbReference type="EMBL" id="KV748242">
    <property type="protein sequence ID" value="OCK88494.1"/>
    <property type="molecule type" value="Genomic_DNA"/>
</dbReference>